<dbReference type="EMBL" id="CP015136">
    <property type="protein sequence ID" value="AMY07836.1"/>
    <property type="molecule type" value="Genomic_DNA"/>
</dbReference>
<dbReference type="SMART" id="SM00955">
    <property type="entry name" value="RNB"/>
    <property type="match status" value="1"/>
</dbReference>
<evidence type="ECO:0000259" key="1">
    <source>
        <dbReference type="SMART" id="SM00955"/>
    </source>
</evidence>
<dbReference type="InterPro" id="IPR050180">
    <property type="entry name" value="RNR_Ribonuclease"/>
</dbReference>
<dbReference type="PANTHER" id="PTHR23355">
    <property type="entry name" value="RIBONUCLEASE"/>
    <property type="match status" value="1"/>
</dbReference>
<dbReference type="SUPFAM" id="SSF50249">
    <property type="entry name" value="Nucleic acid-binding proteins"/>
    <property type="match status" value="1"/>
</dbReference>
<dbReference type="InterPro" id="IPR040596">
    <property type="entry name" value="RNase_II_C_S1"/>
</dbReference>
<evidence type="ECO:0000313" key="3">
    <source>
        <dbReference type="Proteomes" id="UP000076079"/>
    </source>
</evidence>
<dbReference type="InterPro" id="IPR001900">
    <property type="entry name" value="RNase_II/R"/>
</dbReference>
<dbReference type="GO" id="GO:0005829">
    <property type="term" value="C:cytosol"/>
    <property type="evidence" value="ECO:0007669"/>
    <property type="project" value="TreeGrafter"/>
</dbReference>
<evidence type="ECO:0000313" key="2">
    <source>
        <dbReference type="EMBL" id="AMY07836.1"/>
    </source>
</evidence>
<dbReference type="RefSeq" id="WP_110169739.1">
    <property type="nucleotide sequence ID" value="NZ_CP015136.1"/>
</dbReference>
<dbReference type="KEGG" id="abac:LuPra_01017"/>
<dbReference type="Pfam" id="PF18614">
    <property type="entry name" value="RNase_II_C_S1"/>
    <property type="match status" value="1"/>
</dbReference>
<keyword evidence="3" id="KW-1185">Reference proteome</keyword>
<dbReference type="GO" id="GO:0006402">
    <property type="term" value="P:mRNA catabolic process"/>
    <property type="evidence" value="ECO:0007669"/>
    <property type="project" value="TreeGrafter"/>
</dbReference>
<gene>
    <name evidence="2" type="primary">rnr_1</name>
    <name evidence="2" type="ORF">LuPra_01017</name>
</gene>
<dbReference type="Pfam" id="PF00773">
    <property type="entry name" value="RNB"/>
    <property type="match status" value="1"/>
</dbReference>
<accession>A0A143PHD9</accession>
<sequence length="488" mass="53175">MEQDAVDLVGLARIAMRERGLEPEFPPEVLAQVARLDGPVADASLADLRHLAWCSIDNDDSRDLDQLSVAEGTSRGTRVRVAIADVDAFVPHGTPVDQHAGINTTSVYTPMHVFPMLPERLSTDLTSLNPDADRIAVVLAFDVDAEGTVSGGTVERALVRNQARLSYDDVAAWLEARAPAPRPITSREGMADQVRLQDEAAAWLRVRRYRDGALDFQSTEARAVVADGHVVGLKKEEKNRARALIEDFMIAVNGVSARFLEERGVPSIRRVVRTPKRWDRLQVIAQDAGERLPDEPEPAALSAFLARRRAADPDGYGVLSLAVLKLLGRGEYVLTRPGDANAGHFGLAVHEYVHSTAPNRRYPDLVTQRLLKAAVIDAALPYTDEALDVLARHCTRQEDAADKVERQMRKAATALVLSSRVGEEFDGIVTGASSTATWVRTFDPPAEGRIVRGTAGLDVGERVRVQLTGTDVARGFLDFVPVARQATG</sequence>
<dbReference type="PATRIC" id="fig|1813736.3.peg.1064"/>
<dbReference type="OrthoDB" id="9764149at2"/>
<protein>
    <submittedName>
        <fullName evidence="2">Ribonuclease R</fullName>
        <ecNumber evidence="2">3.1.13.1</ecNumber>
    </submittedName>
</protein>
<dbReference type="STRING" id="1855912.LuPra_01017"/>
<feature type="domain" description="RNB" evidence="1">
    <location>
        <begin position="45"/>
        <end position="377"/>
    </location>
</feature>
<keyword evidence="2" id="KW-0378">Hydrolase</keyword>
<dbReference type="AlphaFoldDB" id="A0A143PHD9"/>
<dbReference type="GO" id="GO:0008859">
    <property type="term" value="F:exoribonuclease II activity"/>
    <property type="evidence" value="ECO:0007669"/>
    <property type="project" value="UniProtKB-EC"/>
</dbReference>
<dbReference type="PANTHER" id="PTHR23355:SF9">
    <property type="entry name" value="DIS3-LIKE EXONUCLEASE 2"/>
    <property type="match status" value="1"/>
</dbReference>
<reference evidence="2 3" key="1">
    <citation type="journal article" date="2016" name="Genome Announc.">
        <title>First Complete Genome Sequence of a Subdivision 6 Acidobacterium Strain.</title>
        <authorList>
            <person name="Huang S."/>
            <person name="Vieira S."/>
            <person name="Bunk B."/>
            <person name="Riedel T."/>
            <person name="Sproer C."/>
            <person name="Overmann J."/>
        </authorList>
    </citation>
    <scope>NUCLEOTIDE SEQUENCE [LARGE SCALE GENOMIC DNA]</scope>
    <source>
        <strain evidence="3">DSM 100886 HEG_-6_39</strain>
    </source>
</reference>
<proteinExistence type="predicted"/>
<dbReference type="EC" id="3.1.13.1" evidence="2"/>
<reference evidence="3" key="2">
    <citation type="submission" date="2016-04" db="EMBL/GenBank/DDBJ databases">
        <title>First Complete Genome Sequence of a Subdivision 6 Acidobacterium.</title>
        <authorList>
            <person name="Huang S."/>
            <person name="Vieira S."/>
            <person name="Bunk B."/>
            <person name="Riedel T."/>
            <person name="Sproeer C."/>
            <person name="Overmann J."/>
        </authorList>
    </citation>
    <scope>NUCLEOTIDE SEQUENCE [LARGE SCALE GENOMIC DNA]</scope>
    <source>
        <strain evidence="3">DSM 100886 HEG_-6_39</strain>
    </source>
</reference>
<organism evidence="2 3">
    <name type="scientific">Luteitalea pratensis</name>
    <dbReference type="NCBI Taxonomy" id="1855912"/>
    <lineage>
        <taxon>Bacteria</taxon>
        <taxon>Pseudomonadati</taxon>
        <taxon>Acidobacteriota</taxon>
        <taxon>Vicinamibacteria</taxon>
        <taxon>Vicinamibacterales</taxon>
        <taxon>Vicinamibacteraceae</taxon>
        <taxon>Luteitalea</taxon>
    </lineage>
</organism>
<dbReference type="InterPro" id="IPR012340">
    <property type="entry name" value="NA-bd_OB-fold"/>
</dbReference>
<dbReference type="Proteomes" id="UP000076079">
    <property type="component" value="Chromosome"/>
</dbReference>
<dbReference type="GO" id="GO:0003723">
    <property type="term" value="F:RNA binding"/>
    <property type="evidence" value="ECO:0007669"/>
    <property type="project" value="InterPro"/>
</dbReference>
<name>A0A143PHD9_LUTPR</name>